<feature type="transmembrane region" description="Helical" evidence="2">
    <location>
        <begin position="174"/>
        <end position="193"/>
    </location>
</feature>
<comment type="caution">
    <text evidence="4">The sequence shown here is derived from an EMBL/GenBank/DDBJ whole genome shotgun (WGS) entry which is preliminary data.</text>
</comment>
<feature type="compositionally biased region" description="Low complexity" evidence="1">
    <location>
        <begin position="322"/>
        <end position="331"/>
    </location>
</feature>
<evidence type="ECO:0000259" key="3">
    <source>
        <dbReference type="Pfam" id="PF06181"/>
    </source>
</evidence>
<keyword evidence="2" id="KW-0812">Transmembrane</keyword>
<keyword evidence="2" id="KW-1133">Transmembrane helix</keyword>
<dbReference type="Proteomes" id="UP000838160">
    <property type="component" value="Unassembled WGS sequence"/>
</dbReference>
<feature type="transmembrane region" description="Helical" evidence="2">
    <location>
        <begin position="230"/>
        <end position="248"/>
    </location>
</feature>
<evidence type="ECO:0000313" key="5">
    <source>
        <dbReference type="Proteomes" id="UP000838160"/>
    </source>
</evidence>
<evidence type="ECO:0000256" key="1">
    <source>
        <dbReference type="SAM" id="MobiDB-lite"/>
    </source>
</evidence>
<dbReference type="InterPro" id="IPR010389">
    <property type="entry name" value="Urate_ox_N"/>
</dbReference>
<feature type="transmembrane region" description="Helical" evidence="2">
    <location>
        <begin position="254"/>
        <end position="271"/>
    </location>
</feature>
<organism evidence="4 5">
    <name type="scientific">Vibrio hippocampi</name>
    <dbReference type="NCBI Taxonomy" id="654686"/>
    <lineage>
        <taxon>Bacteria</taxon>
        <taxon>Pseudomonadati</taxon>
        <taxon>Pseudomonadota</taxon>
        <taxon>Gammaproteobacteria</taxon>
        <taxon>Vibrionales</taxon>
        <taxon>Vibrionaceae</taxon>
        <taxon>Vibrio</taxon>
    </lineage>
</organism>
<gene>
    <name evidence="4" type="ORF">VHP8226_01670</name>
</gene>
<feature type="transmembrane region" description="Helical" evidence="2">
    <location>
        <begin position="152"/>
        <end position="168"/>
    </location>
</feature>
<name>A0ABN8DFT1_9VIBR</name>
<feature type="transmembrane region" description="Helical" evidence="2">
    <location>
        <begin position="84"/>
        <end position="102"/>
    </location>
</feature>
<feature type="domain" description="Urate oxidase N-terminal" evidence="3">
    <location>
        <begin position="5"/>
        <end position="298"/>
    </location>
</feature>
<keyword evidence="2" id="KW-0472">Membrane</keyword>
<feature type="transmembrane region" description="Helical" evidence="2">
    <location>
        <begin position="122"/>
        <end position="140"/>
    </location>
</feature>
<proteinExistence type="predicted"/>
<reference evidence="4" key="1">
    <citation type="submission" date="2021-12" db="EMBL/GenBank/DDBJ databases">
        <authorList>
            <person name="Rodrigo-Torres L."/>
            <person name="Arahal R. D."/>
            <person name="Lucena T."/>
        </authorList>
    </citation>
    <scope>NUCLEOTIDE SEQUENCE</scope>
    <source>
        <strain evidence="4">CECT 8226</strain>
    </source>
</reference>
<feature type="transmembrane region" description="Helical" evidence="2">
    <location>
        <begin position="283"/>
        <end position="303"/>
    </location>
</feature>
<sequence length="430" mass="48193">MWPQLYEWIALFIKWFHVICGIAWIGASFYFTWLDNSLETPPKWKKDKGIKGDLWAVHGGGFYEVAKYQVGPEQMPEKLHWFKWEAYTTWMTGTALLIWMYYFNAQAYLIDPRIMPLSSMEAVAIGIGGVLAGVIVYEAVLRSPLATTRASLVSAIVLIGALFFYGFSEVFSGRGAFIHMGVLIGSIMVNNVFHKIIPGQRKMVAQVAAGKPVDPKPGLEGKRRSIHNNYFTLPVIFLMISNHYPMIYQHPNNWLVGLMVMLFSAWIRHYFNLKHSGITKPSVIVSGALAMSLLALVVSWPIVSKPTLSDSVTKSDITESSITENNITENNDIADPNQPQQTAGLNDAMAASQQQVFDIVTQRCSTCHSTQPTDDVFTVAPGGAAFDNWQDVERWSTRIVARAVESSDMPFLNKTEMTEAEREILKQGLR</sequence>
<dbReference type="Pfam" id="PF06181">
    <property type="entry name" value="Urate_ox_N"/>
    <property type="match status" value="1"/>
</dbReference>
<dbReference type="EMBL" id="CAKLCM010000002">
    <property type="protein sequence ID" value="CAH0526196.1"/>
    <property type="molecule type" value="Genomic_DNA"/>
</dbReference>
<keyword evidence="5" id="KW-1185">Reference proteome</keyword>
<protein>
    <recommendedName>
        <fullName evidence="3">Urate oxidase N-terminal domain-containing protein</fullName>
    </recommendedName>
</protein>
<evidence type="ECO:0000256" key="2">
    <source>
        <dbReference type="SAM" id="Phobius"/>
    </source>
</evidence>
<feature type="region of interest" description="Disordered" evidence="1">
    <location>
        <begin position="322"/>
        <end position="342"/>
    </location>
</feature>
<dbReference type="RefSeq" id="WP_237484605.1">
    <property type="nucleotide sequence ID" value="NZ_CAKLCM010000002.1"/>
</dbReference>
<feature type="transmembrane region" description="Helical" evidence="2">
    <location>
        <begin position="12"/>
        <end position="33"/>
    </location>
</feature>
<accession>A0ABN8DFT1</accession>
<evidence type="ECO:0000313" key="4">
    <source>
        <dbReference type="EMBL" id="CAH0526196.1"/>
    </source>
</evidence>